<dbReference type="NCBIfam" id="NF041023">
    <property type="entry name" value="PP0621_fam"/>
    <property type="match status" value="1"/>
</dbReference>
<reference evidence="1" key="1">
    <citation type="submission" date="2016-10" db="EMBL/GenBank/DDBJ databases">
        <title>Sequence of Gallionella enrichment culture.</title>
        <authorList>
            <person name="Poehlein A."/>
            <person name="Muehling M."/>
            <person name="Daniel R."/>
        </authorList>
    </citation>
    <scope>NUCLEOTIDE SEQUENCE</scope>
</reference>
<evidence type="ECO:0000313" key="1">
    <source>
        <dbReference type="EMBL" id="OIR18264.1"/>
    </source>
</evidence>
<evidence type="ECO:0008006" key="2">
    <source>
        <dbReference type="Google" id="ProtNLM"/>
    </source>
</evidence>
<proteinExistence type="predicted"/>
<organism evidence="1">
    <name type="scientific">mine drainage metagenome</name>
    <dbReference type="NCBI Taxonomy" id="410659"/>
    <lineage>
        <taxon>unclassified sequences</taxon>
        <taxon>metagenomes</taxon>
        <taxon>ecological metagenomes</taxon>
    </lineage>
</organism>
<name>A0A1J5TPS8_9ZZZZ</name>
<comment type="caution">
    <text evidence="1">The sequence shown here is derived from an EMBL/GenBank/DDBJ whole genome shotgun (WGS) entry which is preliminary data.</text>
</comment>
<sequence>MSRLLFLFAVIIVVYLLLRSYRRQSPRQDAPASAEEMVRCVKCGVHLPKSESILAGGNFYCSDEHRREHTSK</sequence>
<gene>
    <name evidence="1" type="ORF">GALL_15920</name>
</gene>
<dbReference type="AlphaFoldDB" id="A0A1J5TPS8"/>
<protein>
    <recommendedName>
        <fullName evidence="2">Preprotein translocase subunit YajC</fullName>
    </recommendedName>
</protein>
<dbReference type="EMBL" id="MLJW01000003">
    <property type="protein sequence ID" value="OIR18264.1"/>
    <property type="molecule type" value="Genomic_DNA"/>
</dbReference>
<dbReference type="InterPro" id="IPR049708">
    <property type="entry name" value="PP0621-like"/>
</dbReference>
<accession>A0A1J5TPS8</accession>